<comment type="caution">
    <text evidence="3">The sequence shown here is derived from an EMBL/GenBank/DDBJ whole genome shotgun (WGS) entry which is preliminary data.</text>
</comment>
<name>A0A426FKL1_BIBTR</name>
<evidence type="ECO:0008006" key="5">
    <source>
        <dbReference type="Google" id="ProtNLM"/>
    </source>
</evidence>
<reference evidence="3 4" key="1">
    <citation type="submission" date="2018-11" db="EMBL/GenBank/DDBJ databases">
        <title>Whole genome sequence of Bibersteinia trehalosi strain OADDL-BT1 an multidrug resistant pathogen isolate.</title>
        <authorList>
            <person name="Couger M."/>
            <person name="Ramachandran A."/>
        </authorList>
    </citation>
    <scope>NUCLEOTIDE SEQUENCE [LARGE SCALE GENOMIC DNA]</scope>
    <source>
        <strain evidence="3 4">OADDL-BT1</strain>
    </source>
</reference>
<dbReference type="AlphaFoldDB" id="A0A426FKL1"/>
<dbReference type="EMBL" id="RRUC01000008">
    <property type="protein sequence ID" value="RRN05446.1"/>
    <property type="molecule type" value="Genomic_DNA"/>
</dbReference>
<evidence type="ECO:0000256" key="1">
    <source>
        <dbReference type="SAM" id="Coils"/>
    </source>
</evidence>
<feature type="coiled-coil region" evidence="1">
    <location>
        <begin position="61"/>
        <end position="122"/>
    </location>
</feature>
<evidence type="ECO:0000313" key="3">
    <source>
        <dbReference type="EMBL" id="RRN05446.1"/>
    </source>
</evidence>
<keyword evidence="2" id="KW-0812">Transmembrane</keyword>
<dbReference type="Proteomes" id="UP000276010">
    <property type="component" value="Unassembled WGS sequence"/>
</dbReference>
<dbReference type="RefSeq" id="WP_125134449.1">
    <property type="nucleotide sequence ID" value="NZ_RRUC01000008.1"/>
</dbReference>
<keyword evidence="2" id="KW-1133">Transmembrane helix</keyword>
<proteinExistence type="predicted"/>
<organism evidence="3 4">
    <name type="scientific">Bibersteinia trehalosi</name>
    <name type="common">Pasteurella trehalosi</name>
    <dbReference type="NCBI Taxonomy" id="47735"/>
    <lineage>
        <taxon>Bacteria</taxon>
        <taxon>Pseudomonadati</taxon>
        <taxon>Pseudomonadota</taxon>
        <taxon>Gammaproteobacteria</taxon>
        <taxon>Pasteurellales</taxon>
        <taxon>Pasteurellaceae</taxon>
        <taxon>Bibersteinia</taxon>
    </lineage>
</organism>
<gene>
    <name evidence="3" type="ORF">EIM44_01970</name>
</gene>
<evidence type="ECO:0000313" key="4">
    <source>
        <dbReference type="Proteomes" id="UP000276010"/>
    </source>
</evidence>
<feature type="transmembrane region" description="Helical" evidence="2">
    <location>
        <begin position="12"/>
        <end position="32"/>
    </location>
</feature>
<sequence>MIKEIVDFIKNNKWYVLLVLALLGLYFSQFHGGLSSDSEKWDHFGSYIGGIFSAVTLLSVLHGMQLERKRFNEQKDEFEAEKKENEERRRKEEFERTFFMMLEQHNETLRFLENKENGTQNIREYLNSQTIQKRSIVDNIYYYMAQNTSSFKKIRFSMKDDVNYADVNAYFIVLYRILKFIYKNKEFNINKEYSSLLRSFLSRKILLILAYHLSQRDKEYEEFKLYIREFSFLEHIDLMELEKQFINICVFNYLNARQVLDDIDYVFDNIVDKSSQELIAYIIASRNYDNKSLDFFRNLILRKKDGIMNNTLLSEIHLNGIQDHLFLHILRDLDKDSFEGNHSVISAYNVYYDLIG</sequence>
<evidence type="ECO:0000256" key="2">
    <source>
        <dbReference type="SAM" id="Phobius"/>
    </source>
</evidence>
<dbReference type="InterPro" id="IPR031709">
    <property type="entry name" value="PutAbiC"/>
</dbReference>
<keyword evidence="1" id="KW-0175">Coiled coil</keyword>
<accession>A0A426FKL1</accession>
<feature type="transmembrane region" description="Helical" evidence="2">
    <location>
        <begin position="44"/>
        <end position="61"/>
    </location>
</feature>
<dbReference type="Pfam" id="PF16872">
    <property type="entry name" value="putAbiC"/>
    <property type="match status" value="1"/>
</dbReference>
<keyword evidence="2" id="KW-0472">Membrane</keyword>
<protein>
    <recommendedName>
        <fullName evidence="5">Phage abortive infection protein</fullName>
    </recommendedName>
</protein>